<sequence length="467" mass="54010">MEITIAKKSDAADIVAVLDEVTLTLLEKEINQWAYPWYCFDIEKEIERGYQYIVKEADKIIAVFSIKPVEQGSLNKDILNGIGDINVKKSCCLYRMAVLPGNQGQNIGKAICRFVMELSKKEGLRFFLECSEQNEYLNRFFRKAGFYYLKNVSKGVESVSVYSFSSEDTQVRNRVKNTVKEKKKPIITILASAMCLLAIALLFAITSQYQKSKVEFRPGITVGDYTYWLNDTYVLNDIPLGFKSVGTVEAIVRNKWPDTNLEAVGLPDSCIGEEVYLGNQDMNILIFQEEQKKYLYFERFFENQNYSNGFYQYLLTKCTRKKVAPIKEIDASYSKEEALADGCPVFQGDKVTGQEFIDTFMQRTEKGKKGFLRMMLLTDGETKSYFMDVFYDGENYFIFYSDNPDEMNLRYTYLFKLEESKQFNEGNPKVLVMTNKKDLTLDEIYEAYLSSQFIASKPYHVLFTYTD</sequence>
<dbReference type="GO" id="GO:0016747">
    <property type="term" value="F:acyltransferase activity, transferring groups other than amino-acyl groups"/>
    <property type="evidence" value="ECO:0007669"/>
    <property type="project" value="InterPro"/>
</dbReference>
<gene>
    <name evidence="1" type="ORF">acsn021_35560</name>
</gene>
<keyword evidence="2" id="KW-1185">Reference proteome</keyword>
<evidence type="ECO:0000313" key="2">
    <source>
        <dbReference type="Proteomes" id="UP000515561"/>
    </source>
</evidence>
<dbReference type="CDD" id="cd04301">
    <property type="entry name" value="NAT_SF"/>
    <property type="match status" value="1"/>
</dbReference>
<reference evidence="1 2" key="1">
    <citation type="journal article" date="2016" name="Int. J. Syst. Evol. Microbiol.">
        <title>Descriptions of Anaerotaenia torta gen. nov., sp. nov. and Anaerocolumna cellulosilytica gen. nov., sp. nov. isolated from a methanogenic reactor of cattle waste.</title>
        <authorList>
            <person name="Uek A."/>
            <person name="Ohtaki Y."/>
            <person name="Kaku N."/>
            <person name="Ueki K."/>
        </authorList>
    </citation>
    <scope>NUCLEOTIDE SEQUENCE [LARGE SCALE GENOMIC DNA]</scope>
    <source>
        <strain evidence="1 2">SN021</strain>
    </source>
</reference>
<dbReference type="Gene3D" id="3.40.630.30">
    <property type="match status" value="1"/>
</dbReference>
<evidence type="ECO:0000313" key="1">
    <source>
        <dbReference type="EMBL" id="BCJ95987.1"/>
    </source>
</evidence>
<dbReference type="Pfam" id="PF00583">
    <property type="entry name" value="Acetyltransf_1"/>
    <property type="match status" value="1"/>
</dbReference>
<dbReference type="PROSITE" id="PS51186">
    <property type="entry name" value="GNAT"/>
    <property type="match status" value="1"/>
</dbReference>
<dbReference type="Proteomes" id="UP000515561">
    <property type="component" value="Chromosome"/>
</dbReference>
<dbReference type="KEGG" id="acel:acsn021_35560"/>
<protein>
    <submittedName>
        <fullName evidence="1">Uncharacterized protein</fullName>
    </submittedName>
</protein>
<organism evidence="1 2">
    <name type="scientific">Anaerocolumna cellulosilytica</name>
    <dbReference type="NCBI Taxonomy" id="433286"/>
    <lineage>
        <taxon>Bacteria</taxon>
        <taxon>Bacillati</taxon>
        <taxon>Bacillota</taxon>
        <taxon>Clostridia</taxon>
        <taxon>Lachnospirales</taxon>
        <taxon>Lachnospiraceae</taxon>
        <taxon>Anaerocolumna</taxon>
    </lineage>
</organism>
<dbReference type="RefSeq" id="WP_184092372.1">
    <property type="nucleotide sequence ID" value="NZ_AP023367.1"/>
</dbReference>
<accession>A0A6S6R7H9</accession>
<dbReference type="AlphaFoldDB" id="A0A6S6R7H9"/>
<dbReference type="SUPFAM" id="SSF55729">
    <property type="entry name" value="Acyl-CoA N-acyltransferases (Nat)"/>
    <property type="match status" value="1"/>
</dbReference>
<name>A0A6S6R7H9_9FIRM</name>
<dbReference type="EMBL" id="AP023367">
    <property type="protein sequence ID" value="BCJ95987.1"/>
    <property type="molecule type" value="Genomic_DNA"/>
</dbReference>
<dbReference type="InterPro" id="IPR016181">
    <property type="entry name" value="Acyl_CoA_acyltransferase"/>
</dbReference>
<dbReference type="InterPro" id="IPR000182">
    <property type="entry name" value="GNAT_dom"/>
</dbReference>
<proteinExistence type="predicted"/>